<accession>A0ABM3GR83</accession>
<keyword evidence="2" id="KW-1185">Reference proteome</keyword>
<evidence type="ECO:0000313" key="2">
    <source>
        <dbReference type="Proteomes" id="UP000829291"/>
    </source>
</evidence>
<evidence type="ECO:0000259" key="1">
    <source>
        <dbReference type="Pfam" id="PF22123"/>
    </source>
</evidence>
<organism evidence="2 3">
    <name type="scientific">Neodiprion lecontei</name>
    <name type="common">Redheaded pine sawfly</name>
    <dbReference type="NCBI Taxonomy" id="441921"/>
    <lineage>
        <taxon>Eukaryota</taxon>
        <taxon>Metazoa</taxon>
        <taxon>Ecdysozoa</taxon>
        <taxon>Arthropoda</taxon>
        <taxon>Hexapoda</taxon>
        <taxon>Insecta</taxon>
        <taxon>Pterygota</taxon>
        <taxon>Neoptera</taxon>
        <taxon>Endopterygota</taxon>
        <taxon>Hymenoptera</taxon>
        <taxon>Tenthredinoidea</taxon>
        <taxon>Diprionidae</taxon>
        <taxon>Diprioninae</taxon>
        <taxon>Neodiprion</taxon>
    </lineage>
</organism>
<dbReference type="RefSeq" id="XP_046602776.1">
    <property type="nucleotide sequence ID" value="XM_046746820.1"/>
</dbReference>
<dbReference type="InterPro" id="IPR036397">
    <property type="entry name" value="RNaseH_sf"/>
</dbReference>
<name>A0ABM3GR83_NEOLC</name>
<dbReference type="SUPFAM" id="SSF53098">
    <property type="entry name" value="Ribonuclease H-like"/>
    <property type="match status" value="1"/>
</dbReference>
<proteinExistence type="predicted"/>
<dbReference type="Proteomes" id="UP000829291">
    <property type="component" value="Chromosome 1"/>
</dbReference>
<reference evidence="3" key="1">
    <citation type="submission" date="2025-08" db="UniProtKB">
        <authorList>
            <consortium name="RefSeq"/>
        </authorList>
    </citation>
    <scope>IDENTIFICATION</scope>
    <source>
        <tissue evidence="3">Thorax and Abdomen</tissue>
    </source>
</reference>
<sequence length="296" mass="33084">MARAGEGVENADFSGCCQVIFNLATSGGGRTDEICKIAACTEMGQFRSYIMPLNGIPPMITNVNGLRVMDGELYENDKKVDTDPAETAITKFLDFLDTQRQSRPVILVAHKAHEFHGPRILRLVTDLGMMEEFQSRVAGFACTLLLFQTEFPERDSHALKNIAEGIPGFNWEAKAAYYATRMEELLMEVIRYYGIENNITNYTESAEAASTKLKTDDRKASLEEIRTLNKKQLSPPTRGKMAEAGIGYQDLVEAYRSGSDDGVLQLLQDVGLRRDVKNKILEHLRVSVPRTPQPIE</sequence>
<dbReference type="Pfam" id="PF22123">
    <property type="entry name" value="Exu_RNase_H_like"/>
    <property type="match status" value="1"/>
</dbReference>
<protein>
    <submittedName>
        <fullName evidence="3">Uncharacterized protein LOC107226955 isoform X1</fullName>
    </submittedName>
</protein>
<dbReference type="GeneID" id="107226955"/>
<dbReference type="Gene3D" id="3.30.420.10">
    <property type="entry name" value="Ribonuclease H-like superfamily/Ribonuclease H"/>
    <property type="match status" value="1"/>
</dbReference>
<gene>
    <name evidence="3" type="primary">LOC107226955</name>
</gene>
<evidence type="ECO:0000313" key="3">
    <source>
        <dbReference type="RefSeq" id="XP_046602776.1"/>
    </source>
</evidence>
<feature type="domain" description="Exuperantia RNAse H-like" evidence="1">
    <location>
        <begin position="19"/>
        <end position="154"/>
    </location>
</feature>
<dbReference type="InterPro" id="IPR012337">
    <property type="entry name" value="RNaseH-like_sf"/>
</dbReference>
<dbReference type="InterPro" id="IPR054362">
    <property type="entry name" value="Exu_RNase_H-like"/>
</dbReference>